<feature type="transmembrane region" description="Helical" evidence="1">
    <location>
        <begin position="68"/>
        <end position="85"/>
    </location>
</feature>
<keyword evidence="1" id="KW-1133">Transmembrane helix</keyword>
<feature type="transmembrane region" description="Helical" evidence="1">
    <location>
        <begin position="92"/>
        <end position="110"/>
    </location>
</feature>
<feature type="transmembrane region" description="Helical" evidence="1">
    <location>
        <begin position="204"/>
        <end position="221"/>
    </location>
</feature>
<evidence type="ECO:0000313" key="2">
    <source>
        <dbReference type="EMBL" id="CAA9275580.1"/>
    </source>
</evidence>
<organism evidence="2">
    <name type="scientific">uncultured Adhaeribacter sp</name>
    <dbReference type="NCBI Taxonomy" id="448109"/>
    <lineage>
        <taxon>Bacteria</taxon>
        <taxon>Pseudomonadati</taxon>
        <taxon>Bacteroidota</taxon>
        <taxon>Cytophagia</taxon>
        <taxon>Cytophagales</taxon>
        <taxon>Hymenobacteraceae</taxon>
        <taxon>Adhaeribacter</taxon>
        <taxon>environmental samples</taxon>
    </lineage>
</organism>
<keyword evidence="1" id="KW-0472">Membrane</keyword>
<evidence type="ECO:0000256" key="1">
    <source>
        <dbReference type="SAM" id="Phobius"/>
    </source>
</evidence>
<keyword evidence="1" id="KW-0812">Transmembrane</keyword>
<proteinExistence type="predicted"/>
<sequence length="258" mass="29235">MLTKIYKTENTMDAAIAVSGKKRKAVLWMGLQVLLSSAVLVTILLITFLDARQPVLTDRFSEQSFTEYAQEISLLLAILFFYGSARLFPKQAVVAYLVGGFLGMAFIREFDSWLDSNVADGAWQILAYSLAGLTAYLAYKQRAYLWLRLASFIQTRAFGVIITGMLIVFIYSRLYSDKQIWMSAMGEENYMYVVTRASEEAIELLGYALILLGSADYLFFLQREQVNKLLHKRQKEVQAAISHALDTPQERPSTLQNS</sequence>
<dbReference type="EMBL" id="CADCTJ010000946">
    <property type="protein sequence ID" value="CAA9275580.1"/>
    <property type="molecule type" value="Genomic_DNA"/>
</dbReference>
<feature type="transmembrane region" description="Helical" evidence="1">
    <location>
        <begin position="122"/>
        <end position="139"/>
    </location>
</feature>
<feature type="transmembrane region" description="Helical" evidence="1">
    <location>
        <begin position="151"/>
        <end position="172"/>
    </location>
</feature>
<feature type="transmembrane region" description="Helical" evidence="1">
    <location>
        <begin position="26"/>
        <end position="48"/>
    </location>
</feature>
<reference evidence="2" key="1">
    <citation type="submission" date="2020-02" db="EMBL/GenBank/DDBJ databases">
        <authorList>
            <person name="Meier V. D."/>
        </authorList>
    </citation>
    <scope>NUCLEOTIDE SEQUENCE</scope>
    <source>
        <strain evidence="2">AVDCRST_MAG95</strain>
    </source>
</reference>
<accession>A0A6J4JER8</accession>
<dbReference type="AlphaFoldDB" id="A0A6J4JER8"/>
<protein>
    <submittedName>
        <fullName evidence="2">Uncharacterized protein</fullName>
    </submittedName>
</protein>
<gene>
    <name evidence="2" type="ORF">AVDCRST_MAG95-3002</name>
</gene>
<name>A0A6J4JER8_9BACT</name>